<comment type="similarity">
    <text evidence="2 7">Belongs to the EPSP synthase family.</text>
</comment>
<evidence type="ECO:0000256" key="6">
    <source>
        <dbReference type="ARBA" id="ARBA00044633"/>
    </source>
</evidence>
<comment type="catalytic activity">
    <reaction evidence="6">
        <text>3-phosphoshikimate + phosphoenolpyruvate = 5-O-(1-carboxyvinyl)-3-phosphoshikimate + phosphate</text>
        <dbReference type="Rhea" id="RHEA:21256"/>
        <dbReference type="ChEBI" id="CHEBI:43474"/>
        <dbReference type="ChEBI" id="CHEBI:57701"/>
        <dbReference type="ChEBI" id="CHEBI:58702"/>
        <dbReference type="ChEBI" id="CHEBI:145989"/>
        <dbReference type="EC" id="2.5.1.19"/>
    </reaction>
    <physiologicalReaction direction="left-to-right" evidence="6">
        <dbReference type="Rhea" id="RHEA:21257"/>
    </physiologicalReaction>
</comment>
<name>A0A372MH47_9SPIR</name>
<feature type="binding site" evidence="7">
    <location>
        <position position="338"/>
    </location>
    <ligand>
        <name>3-phosphoshikimate</name>
        <dbReference type="ChEBI" id="CHEBI:145989"/>
    </ligand>
</feature>
<feature type="binding site" evidence="7">
    <location>
        <position position="342"/>
    </location>
    <ligand>
        <name>phosphoenolpyruvate</name>
        <dbReference type="ChEBI" id="CHEBI:58702"/>
    </ligand>
</feature>
<dbReference type="GO" id="GO:0005737">
    <property type="term" value="C:cytoplasm"/>
    <property type="evidence" value="ECO:0007669"/>
    <property type="project" value="UniProtKB-SubCell"/>
</dbReference>
<feature type="domain" description="Enolpyruvate transferase" evidence="8">
    <location>
        <begin position="6"/>
        <end position="418"/>
    </location>
</feature>
<feature type="binding site" evidence="7">
    <location>
        <position position="20"/>
    </location>
    <ligand>
        <name>3-phosphoshikimate</name>
        <dbReference type="ChEBI" id="CHEBI:145989"/>
    </ligand>
</feature>
<dbReference type="PIRSF" id="PIRSF000505">
    <property type="entry name" value="EPSPS"/>
    <property type="match status" value="1"/>
</dbReference>
<feature type="binding site" evidence="7">
    <location>
        <position position="165"/>
    </location>
    <ligand>
        <name>3-phosphoshikimate</name>
        <dbReference type="ChEBI" id="CHEBI:145989"/>
    </ligand>
</feature>
<feature type="binding site" evidence="7">
    <location>
        <position position="21"/>
    </location>
    <ligand>
        <name>3-phosphoshikimate</name>
        <dbReference type="ChEBI" id="CHEBI:145989"/>
    </ligand>
</feature>
<reference evidence="9 10" key="2">
    <citation type="submission" date="2018-09" db="EMBL/GenBank/DDBJ databases">
        <title>Genome of Sphaerochaeta halotolerans strain 4-11.</title>
        <authorList>
            <person name="Nazina T.N."/>
            <person name="Sokolova D.S."/>
        </authorList>
    </citation>
    <scope>NUCLEOTIDE SEQUENCE [LARGE SCALE GENOMIC DNA]</scope>
    <source>
        <strain evidence="9 10">4-11</strain>
    </source>
</reference>
<keyword evidence="3 7" id="KW-0028">Amino-acid biosynthesis</keyword>
<dbReference type="GO" id="GO:0009073">
    <property type="term" value="P:aromatic amino acid family biosynthetic process"/>
    <property type="evidence" value="ECO:0007669"/>
    <property type="project" value="UniProtKB-KW"/>
</dbReference>
<dbReference type="PANTHER" id="PTHR21090">
    <property type="entry name" value="AROM/DEHYDROQUINATE SYNTHASE"/>
    <property type="match status" value="1"/>
</dbReference>
<gene>
    <name evidence="7 9" type="primary">aroA</name>
    <name evidence="9" type="ORF">DYP60_09060</name>
</gene>
<dbReference type="EMBL" id="QUWK01000008">
    <property type="protein sequence ID" value="RFU94646.1"/>
    <property type="molecule type" value="Genomic_DNA"/>
</dbReference>
<feature type="binding site" evidence="7">
    <location>
        <position position="192"/>
    </location>
    <ligand>
        <name>3-phosphoshikimate</name>
        <dbReference type="ChEBI" id="CHEBI:145989"/>
    </ligand>
</feature>
<comment type="function">
    <text evidence="7">Catalyzes the transfer of the enolpyruvyl moiety of phosphoenolpyruvate (PEP) to the 5-hydroxyl of shikimate-3-phosphate (S3P) to produce enolpyruvyl shikimate-3-phosphate and inorganic phosphate.</text>
</comment>
<dbReference type="PANTHER" id="PTHR21090:SF5">
    <property type="entry name" value="PENTAFUNCTIONAL AROM POLYPEPTIDE"/>
    <property type="match status" value="1"/>
</dbReference>
<evidence type="ECO:0000256" key="4">
    <source>
        <dbReference type="ARBA" id="ARBA00022679"/>
    </source>
</evidence>
<dbReference type="UniPathway" id="UPA00053">
    <property type="reaction ID" value="UER00089"/>
</dbReference>
<dbReference type="EC" id="2.5.1.19" evidence="7"/>
<dbReference type="InterPro" id="IPR013792">
    <property type="entry name" value="RNA3'P_cycl/enolpyr_Trfase_a/b"/>
</dbReference>
<feature type="binding site" evidence="7">
    <location>
        <position position="25"/>
    </location>
    <ligand>
        <name>3-phosphoshikimate</name>
        <dbReference type="ChEBI" id="CHEBI:145989"/>
    </ligand>
</feature>
<evidence type="ECO:0000256" key="5">
    <source>
        <dbReference type="ARBA" id="ARBA00023141"/>
    </source>
</evidence>
<dbReference type="GO" id="GO:0009423">
    <property type="term" value="P:chorismate biosynthetic process"/>
    <property type="evidence" value="ECO:0007669"/>
    <property type="project" value="UniProtKB-UniRule"/>
</dbReference>
<dbReference type="GO" id="GO:0003866">
    <property type="term" value="F:3-phosphoshikimate 1-carboxyvinyltransferase activity"/>
    <property type="evidence" value="ECO:0007669"/>
    <property type="project" value="UniProtKB-UniRule"/>
</dbReference>
<dbReference type="Gene3D" id="3.65.10.10">
    <property type="entry name" value="Enolpyruvate transferase domain"/>
    <property type="match status" value="2"/>
</dbReference>
<feature type="binding site" evidence="7">
    <location>
        <position position="119"/>
    </location>
    <ligand>
        <name>phosphoenolpyruvate</name>
        <dbReference type="ChEBI" id="CHEBI:58702"/>
    </ligand>
</feature>
<evidence type="ECO:0000256" key="1">
    <source>
        <dbReference type="ARBA" id="ARBA00004811"/>
    </source>
</evidence>
<accession>A0A372MH47</accession>
<keyword evidence="4 7" id="KW-0808">Transferase</keyword>
<sequence length="436" mass="46480">MHVLVKPGSLHGSLQVPGSKSHTIRAVLLSLLSEGQSIIYNPLCSGDGLSALSAAKAFGAMVEEQEGYWVIQGKGSALAVPEDCINTGNSGTTTCFFSSVAALVDGWTVITGDEQIRRRPIKRLVDSLNTLGATAFLTRGGQEAPPVVIKGIMRGGKVTINGNNSQYVSSLLLSCPLAEGDTEILVEDPLETPYVQITLDWMHRYGISVEKRDDYTRFYIKGGQHYRPGRFTVPADFSAVAFPLVAAVLSDSDLLLTSLDFQDSQGDKRVIEILRAMGANVVKHEEEGTLSVQGGATLHGGVTIDLGDIPDALPALAVAATQAHGVTTFTNLRHVRQKETDRVAEMATKLNALGCNLEVGEDSLVVRGPIKVRGGVVSSSHDHRIAMAMVALGLSTEEGLVVEDAACVSVSFPGFFDAFRNCGAEIREMDGCIGRR</sequence>
<dbReference type="GO" id="GO:0008652">
    <property type="term" value="P:amino acid biosynthetic process"/>
    <property type="evidence" value="ECO:0007669"/>
    <property type="project" value="UniProtKB-KW"/>
</dbReference>
<reference evidence="10" key="1">
    <citation type="submission" date="2018-08" db="EMBL/GenBank/DDBJ databases">
        <authorList>
            <person name="Grouzdev D.S."/>
            <person name="Krutkina M.S."/>
        </authorList>
    </citation>
    <scope>NUCLEOTIDE SEQUENCE [LARGE SCALE GENOMIC DNA]</scope>
    <source>
        <strain evidence="10">4-11</strain>
    </source>
</reference>
<keyword evidence="5 7" id="KW-0057">Aromatic amino acid biosynthesis</keyword>
<comment type="caution">
    <text evidence="9">The sequence shown here is derived from an EMBL/GenBank/DDBJ whole genome shotgun (WGS) entry which is preliminary data.</text>
</comment>
<evidence type="ECO:0000313" key="9">
    <source>
        <dbReference type="EMBL" id="RFU94646.1"/>
    </source>
</evidence>
<keyword evidence="10" id="KW-1185">Reference proteome</keyword>
<dbReference type="SUPFAM" id="SSF55205">
    <property type="entry name" value="EPT/RTPC-like"/>
    <property type="match status" value="1"/>
</dbReference>
<protein>
    <recommendedName>
        <fullName evidence="7">3-phosphoshikimate 1-carboxyvinyltransferase</fullName>
        <ecNumber evidence="7">2.5.1.19</ecNumber>
    </recommendedName>
    <alternativeName>
        <fullName evidence="7">5-enolpyruvylshikimate-3-phosphate synthase</fullName>
        <shortName evidence="7">EPSP synthase</shortName>
        <shortName evidence="7">EPSPS</shortName>
    </alternativeName>
</protein>
<proteinExistence type="inferred from homology"/>
<dbReference type="AlphaFoldDB" id="A0A372MH47"/>
<feature type="binding site" evidence="7">
    <location>
        <position position="166"/>
    </location>
    <ligand>
        <name>3-phosphoshikimate</name>
        <dbReference type="ChEBI" id="CHEBI:145989"/>
    </ligand>
</feature>
<comment type="subunit">
    <text evidence="7">Monomer.</text>
</comment>
<dbReference type="CDD" id="cd01556">
    <property type="entry name" value="EPSP_synthase"/>
    <property type="match status" value="1"/>
</dbReference>
<dbReference type="Pfam" id="PF00275">
    <property type="entry name" value="EPSP_synthase"/>
    <property type="match status" value="1"/>
</dbReference>
<comment type="caution">
    <text evidence="7">Lacks conserved residue(s) required for the propagation of feature annotation.</text>
</comment>
<feature type="binding site" evidence="7">
    <location>
        <position position="311"/>
    </location>
    <ligand>
        <name>3-phosphoshikimate</name>
        <dbReference type="ChEBI" id="CHEBI:145989"/>
    </ligand>
</feature>
<feature type="binding site" evidence="7">
    <location>
        <position position="20"/>
    </location>
    <ligand>
        <name>phosphoenolpyruvate</name>
        <dbReference type="ChEBI" id="CHEBI:58702"/>
    </ligand>
</feature>
<keyword evidence="7" id="KW-0963">Cytoplasm</keyword>
<dbReference type="NCBIfam" id="TIGR01356">
    <property type="entry name" value="aroA"/>
    <property type="match status" value="1"/>
</dbReference>
<dbReference type="Proteomes" id="UP000264002">
    <property type="component" value="Unassembled WGS sequence"/>
</dbReference>
<feature type="binding site" evidence="7">
    <location>
        <position position="166"/>
    </location>
    <ligand>
        <name>phosphoenolpyruvate</name>
        <dbReference type="ChEBI" id="CHEBI:58702"/>
    </ligand>
</feature>
<comment type="subcellular location">
    <subcellularLocation>
        <location evidence="7">Cytoplasm</location>
    </subcellularLocation>
</comment>
<feature type="binding site" evidence="7">
    <location>
        <position position="91"/>
    </location>
    <ligand>
        <name>phosphoenolpyruvate</name>
        <dbReference type="ChEBI" id="CHEBI:58702"/>
    </ligand>
</feature>
<dbReference type="InterPro" id="IPR001986">
    <property type="entry name" value="Enolpyruvate_Tfrase_dom"/>
</dbReference>
<feature type="binding site" evidence="7">
    <location>
        <position position="384"/>
    </location>
    <ligand>
        <name>phosphoenolpyruvate</name>
        <dbReference type="ChEBI" id="CHEBI:58702"/>
    </ligand>
</feature>
<evidence type="ECO:0000256" key="7">
    <source>
        <dbReference type="HAMAP-Rule" id="MF_00210"/>
    </source>
</evidence>
<dbReference type="HAMAP" id="MF_00210">
    <property type="entry name" value="EPSP_synth"/>
    <property type="match status" value="1"/>
</dbReference>
<evidence type="ECO:0000313" key="10">
    <source>
        <dbReference type="Proteomes" id="UP000264002"/>
    </source>
</evidence>
<evidence type="ECO:0000259" key="8">
    <source>
        <dbReference type="Pfam" id="PF00275"/>
    </source>
</evidence>
<dbReference type="InterPro" id="IPR006264">
    <property type="entry name" value="EPSP_synthase"/>
</dbReference>
<evidence type="ECO:0000256" key="2">
    <source>
        <dbReference type="ARBA" id="ARBA00009948"/>
    </source>
</evidence>
<organism evidence="9 10">
    <name type="scientific">Sphaerochaeta halotolerans</name>
    <dbReference type="NCBI Taxonomy" id="2293840"/>
    <lineage>
        <taxon>Bacteria</taxon>
        <taxon>Pseudomonadati</taxon>
        <taxon>Spirochaetota</taxon>
        <taxon>Spirochaetia</taxon>
        <taxon>Spirochaetales</taxon>
        <taxon>Sphaerochaetaceae</taxon>
        <taxon>Sphaerochaeta</taxon>
    </lineage>
</organism>
<feature type="active site" description="Proton acceptor" evidence="7">
    <location>
        <position position="311"/>
    </location>
</feature>
<evidence type="ECO:0000256" key="3">
    <source>
        <dbReference type="ARBA" id="ARBA00022605"/>
    </source>
</evidence>
<comment type="pathway">
    <text evidence="1 7">Metabolic intermediate biosynthesis; chorismate biosynthesis; chorismate from D-erythrose 4-phosphate and phosphoenolpyruvate: step 6/7.</text>
</comment>
<dbReference type="RefSeq" id="WP_117330680.1">
    <property type="nucleotide sequence ID" value="NZ_QUWK01000008.1"/>
</dbReference>
<dbReference type="InterPro" id="IPR036968">
    <property type="entry name" value="Enolpyruvate_Tfrase_sf"/>
</dbReference>